<dbReference type="RefSeq" id="WP_188742223.1">
    <property type="nucleotide sequence ID" value="NZ_BAABFW010000009.1"/>
</dbReference>
<feature type="transmembrane region" description="Helical" evidence="2">
    <location>
        <begin position="314"/>
        <end position="334"/>
    </location>
</feature>
<dbReference type="GO" id="GO:0016747">
    <property type="term" value="F:acyltransferase activity, transferring groups other than amino-acyl groups"/>
    <property type="evidence" value="ECO:0007669"/>
    <property type="project" value="InterPro"/>
</dbReference>
<accession>A0A917UPH0</accession>
<name>A0A917UPH0_9MICO</name>
<dbReference type="EMBL" id="BMMD01000003">
    <property type="protein sequence ID" value="GGJ73064.1"/>
    <property type="molecule type" value="Genomic_DNA"/>
</dbReference>
<evidence type="ECO:0000313" key="5">
    <source>
        <dbReference type="Proteomes" id="UP000636956"/>
    </source>
</evidence>
<feature type="transmembrane region" description="Helical" evidence="2">
    <location>
        <begin position="117"/>
        <end position="140"/>
    </location>
</feature>
<evidence type="ECO:0000259" key="3">
    <source>
        <dbReference type="Pfam" id="PF01757"/>
    </source>
</evidence>
<keyword evidence="2" id="KW-0472">Membrane</keyword>
<organism evidence="4 5">
    <name type="scientific">Agromyces bauzanensis</name>
    <dbReference type="NCBI Taxonomy" id="1308924"/>
    <lineage>
        <taxon>Bacteria</taxon>
        <taxon>Bacillati</taxon>
        <taxon>Actinomycetota</taxon>
        <taxon>Actinomycetes</taxon>
        <taxon>Micrococcales</taxon>
        <taxon>Microbacteriaceae</taxon>
        <taxon>Agromyces</taxon>
    </lineage>
</organism>
<dbReference type="Pfam" id="PF01757">
    <property type="entry name" value="Acyl_transf_3"/>
    <property type="match status" value="1"/>
</dbReference>
<keyword evidence="2" id="KW-0812">Transmembrane</keyword>
<protein>
    <recommendedName>
        <fullName evidence="3">Acyltransferase 3 domain-containing protein</fullName>
    </recommendedName>
</protein>
<reference evidence="4" key="1">
    <citation type="journal article" date="2014" name="Int. J. Syst. Evol. Microbiol.">
        <title>Complete genome sequence of Corynebacterium casei LMG S-19264T (=DSM 44701T), isolated from a smear-ripened cheese.</title>
        <authorList>
            <consortium name="US DOE Joint Genome Institute (JGI-PGF)"/>
            <person name="Walter F."/>
            <person name="Albersmeier A."/>
            <person name="Kalinowski J."/>
            <person name="Ruckert C."/>
        </authorList>
    </citation>
    <scope>NUCLEOTIDE SEQUENCE</scope>
    <source>
        <strain evidence="4">CGMCC 1.8984</strain>
    </source>
</reference>
<feature type="transmembrane region" description="Helical" evidence="2">
    <location>
        <begin position="152"/>
        <end position="169"/>
    </location>
</feature>
<keyword evidence="2" id="KW-1133">Transmembrane helix</keyword>
<feature type="transmembrane region" description="Helical" evidence="2">
    <location>
        <begin position="181"/>
        <end position="199"/>
    </location>
</feature>
<feature type="transmembrane region" description="Helical" evidence="2">
    <location>
        <begin position="238"/>
        <end position="258"/>
    </location>
</feature>
<feature type="transmembrane region" description="Helical" evidence="2">
    <location>
        <begin position="270"/>
        <end position="287"/>
    </location>
</feature>
<feature type="transmembrane region" description="Helical" evidence="2">
    <location>
        <begin position="354"/>
        <end position="371"/>
    </location>
</feature>
<reference evidence="4" key="2">
    <citation type="submission" date="2020-09" db="EMBL/GenBank/DDBJ databases">
        <authorList>
            <person name="Sun Q."/>
            <person name="Zhou Y."/>
        </authorList>
    </citation>
    <scope>NUCLEOTIDE SEQUENCE</scope>
    <source>
        <strain evidence="4">CGMCC 1.8984</strain>
    </source>
</reference>
<feature type="domain" description="Acyltransferase 3" evidence="3">
    <location>
        <begin position="30"/>
        <end position="370"/>
    </location>
</feature>
<evidence type="ECO:0000256" key="1">
    <source>
        <dbReference type="SAM" id="MobiDB-lite"/>
    </source>
</evidence>
<feature type="transmembrane region" description="Helical" evidence="2">
    <location>
        <begin position="205"/>
        <end position="226"/>
    </location>
</feature>
<feature type="transmembrane region" description="Helical" evidence="2">
    <location>
        <begin position="36"/>
        <end position="56"/>
    </location>
</feature>
<comment type="caution">
    <text evidence="4">The sequence shown here is derived from an EMBL/GenBank/DDBJ whole genome shotgun (WGS) entry which is preliminary data.</text>
</comment>
<feature type="region of interest" description="Disordered" evidence="1">
    <location>
        <begin position="473"/>
        <end position="509"/>
    </location>
</feature>
<feature type="transmembrane region" description="Helical" evidence="2">
    <location>
        <begin position="425"/>
        <end position="445"/>
    </location>
</feature>
<dbReference type="InterPro" id="IPR002656">
    <property type="entry name" value="Acyl_transf_3_dom"/>
</dbReference>
<feature type="transmembrane region" description="Helical" evidence="2">
    <location>
        <begin position="76"/>
        <end position="96"/>
    </location>
</feature>
<evidence type="ECO:0000256" key="2">
    <source>
        <dbReference type="SAM" id="Phobius"/>
    </source>
</evidence>
<sequence>MTDTLARPAGASVRGGASARPRSGVARDSSVDAIRIALLVVVFALHAMMFGVTMGPDGLVLENALENQAWFGPVSWVVQVMPMFFIAGGFSSFHHWRSMQARGTSPVDYVRTRLGRLVRPAIVLVVVVATGLVALSLAGVPADVVATAGFRIGQPLWFLGVYLAISALVPLMVRAHERARALTPLALLAAVVAVDVVRLSTGIEAIGLANLLLVWLLVQQLGFHLADGGLDRLSRGTLWGMAGGALALLAVLTVVGPYPVDMYDNLNPPTVGLVVLGVAQLALFQLARPRIRAWVERADASRAIATVGERAMTIYLWHMPVLVAFAGALLVASATLGVSLPEPLSFAWWASRPLWLGVGAAAVVPVVLVFSRFERGRRMSRTGSPAASASPSTRPTVPTAWSAAFDAACGVAGVAVVLVTGFGPLQAVVALALLTIALQGSGSMLQHSRTLLAALHRGPRRGRIPMAAHAAATRVGEQHEGSGRPCGRRSATRPLRSMPPQPWRDARRP</sequence>
<evidence type="ECO:0000313" key="4">
    <source>
        <dbReference type="EMBL" id="GGJ73064.1"/>
    </source>
</evidence>
<keyword evidence="5" id="KW-1185">Reference proteome</keyword>
<proteinExistence type="predicted"/>
<dbReference type="AlphaFoldDB" id="A0A917UPH0"/>
<gene>
    <name evidence="4" type="ORF">GCM10011372_08770</name>
</gene>
<dbReference type="Proteomes" id="UP000636956">
    <property type="component" value="Unassembled WGS sequence"/>
</dbReference>
<feature type="region of interest" description="Disordered" evidence="1">
    <location>
        <begin position="1"/>
        <end position="24"/>
    </location>
</feature>